<dbReference type="Gene3D" id="3.40.50.410">
    <property type="entry name" value="von Willebrand factor, type A domain"/>
    <property type="match status" value="1"/>
</dbReference>
<feature type="domain" description="VWFA" evidence="1">
    <location>
        <begin position="49"/>
        <end position="227"/>
    </location>
</feature>
<dbReference type="InterPro" id="IPR036465">
    <property type="entry name" value="vWFA_dom_sf"/>
</dbReference>
<dbReference type="Proteomes" id="UP001209570">
    <property type="component" value="Unassembled WGS sequence"/>
</dbReference>
<keyword evidence="3" id="KW-1185">Reference proteome</keyword>
<protein>
    <recommendedName>
        <fullName evidence="1">VWFA domain-containing protein</fullName>
    </recommendedName>
</protein>
<dbReference type="GO" id="GO:0016567">
    <property type="term" value="P:protein ubiquitination"/>
    <property type="evidence" value="ECO:0007669"/>
    <property type="project" value="TreeGrafter"/>
</dbReference>
<evidence type="ECO:0000259" key="1">
    <source>
        <dbReference type="SMART" id="SM00327"/>
    </source>
</evidence>
<dbReference type="InterPro" id="IPR010734">
    <property type="entry name" value="Copine_C"/>
</dbReference>
<dbReference type="EMBL" id="JAKCXM010000321">
    <property type="protein sequence ID" value="KAJ0395876.1"/>
    <property type="molecule type" value="Genomic_DNA"/>
</dbReference>
<dbReference type="GO" id="GO:0004842">
    <property type="term" value="F:ubiquitin-protein transferase activity"/>
    <property type="evidence" value="ECO:0007669"/>
    <property type="project" value="TreeGrafter"/>
</dbReference>
<gene>
    <name evidence="2" type="ORF">P43SY_003893</name>
</gene>
<sequence length="230" mass="25632">MGNNGSGYAKRRSLDAIQDNFRSVEEVTTVTKSNEWTGKRSFQGKCLHAVNVAGVYSNPYEDVIQSIGETLQQLDDDDVIPVYGFGDRATGDSAVFSFSRDASQEGFALKAIRNRYRELVPQIHLAGPTSFAPVIHEAINIVSKTRQFHILLIIADGQVTRPSDTPRNDFSKNERETIEAIKLASHFPLSIVTVGVGDGPWGTMETFDDHIRGRKFDNFQFVDFTSSIKR</sequence>
<reference evidence="2" key="1">
    <citation type="submission" date="2021-12" db="EMBL/GenBank/DDBJ databases">
        <title>Prjna785345.</title>
        <authorList>
            <person name="Rujirawat T."/>
            <person name="Krajaejun T."/>
        </authorList>
    </citation>
    <scope>NUCLEOTIDE SEQUENCE</scope>
    <source>
        <strain evidence="2">Pi057C3</strain>
    </source>
</reference>
<evidence type="ECO:0000313" key="2">
    <source>
        <dbReference type="EMBL" id="KAJ0395876.1"/>
    </source>
</evidence>
<name>A0AAD5Q884_PYTIN</name>
<comment type="caution">
    <text evidence="2">The sequence shown here is derived from an EMBL/GenBank/DDBJ whole genome shotgun (WGS) entry which is preliminary data.</text>
</comment>
<organism evidence="2 3">
    <name type="scientific">Pythium insidiosum</name>
    <name type="common">Pythiosis disease agent</name>
    <dbReference type="NCBI Taxonomy" id="114742"/>
    <lineage>
        <taxon>Eukaryota</taxon>
        <taxon>Sar</taxon>
        <taxon>Stramenopiles</taxon>
        <taxon>Oomycota</taxon>
        <taxon>Peronosporomycetes</taxon>
        <taxon>Pythiales</taxon>
        <taxon>Pythiaceae</taxon>
        <taxon>Pythium</taxon>
    </lineage>
</organism>
<dbReference type="PANTHER" id="PTHR45751:SF11">
    <property type="entry name" value="COPINE FAMILY PROTEIN 2"/>
    <property type="match status" value="1"/>
</dbReference>
<evidence type="ECO:0000313" key="3">
    <source>
        <dbReference type="Proteomes" id="UP001209570"/>
    </source>
</evidence>
<dbReference type="PANTHER" id="PTHR45751">
    <property type="entry name" value="COPINE FAMILY PROTEIN 1"/>
    <property type="match status" value="1"/>
</dbReference>
<dbReference type="SUPFAM" id="SSF53300">
    <property type="entry name" value="vWA-like"/>
    <property type="match status" value="1"/>
</dbReference>
<dbReference type="InterPro" id="IPR002035">
    <property type="entry name" value="VWF_A"/>
</dbReference>
<proteinExistence type="predicted"/>
<dbReference type="Pfam" id="PF07002">
    <property type="entry name" value="Copine"/>
    <property type="match status" value="1"/>
</dbReference>
<dbReference type="GO" id="GO:0005634">
    <property type="term" value="C:nucleus"/>
    <property type="evidence" value="ECO:0007669"/>
    <property type="project" value="TreeGrafter"/>
</dbReference>
<dbReference type="AlphaFoldDB" id="A0AAD5Q884"/>
<dbReference type="SMART" id="SM00327">
    <property type="entry name" value="VWA"/>
    <property type="match status" value="1"/>
</dbReference>
<accession>A0AAD5Q884</accession>
<dbReference type="InterPro" id="IPR052079">
    <property type="entry name" value="E3_ligase/Copine_domain"/>
</dbReference>